<dbReference type="EnsemblMetazoa" id="XM_028277325.2">
    <property type="protein sequence ID" value="XP_028133126.1"/>
    <property type="gene ID" value="LOC114328470"/>
</dbReference>
<feature type="region of interest" description="Disordered" evidence="4">
    <location>
        <begin position="250"/>
        <end position="330"/>
    </location>
</feature>
<dbReference type="RefSeq" id="XP_028133126.1">
    <property type="nucleotide sequence ID" value="XM_028277325.1"/>
</dbReference>
<dbReference type="OrthoDB" id="24526at2759"/>
<feature type="compositionally biased region" description="Basic and acidic residues" evidence="4">
    <location>
        <begin position="60"/>
        <end position="73"/>
    </location>
</feature>
<dbReference type="InterPro" id="IPR036443">
    <property type="entry name" value="Znf_RanBP2_sf"/>
</dbReference>
<evidence type="ECO:0000256" key="3">
    <source>
        <dbReference type="ARBA" id="ARBA00022833"/>
    </source>
</evidence>
<protein>
    <submittedName>
        <fullName evidence="7">Uncharacterized protein LOC114328470 isoform X1</fullName>
    </submittedName>
</protein>
<dbReference type="InterPro" id="IPR013083">
    <property type="entry name" value="Znf_RING/FYVE/PHD"/>
</dbReference>
<dbReference type="GO" id="GO:0010468">
    <property type="term" value="P:regulation of gene expression"/>
    <property type="evidence" value="ECO:0007669"/>
    <property type="project" value="TreeGrafter"/>
</dbReference>
<dbReference type="PANTHER" id="PTHR46858">
    <property type="entry name" value="OS05G0521000 PROTEIN"/>
    <property type="match status" value="1"/>
</dbReference>
<feature type="compositionally biased region" description="Basic residues" evidence="4">
    <location>
        <begin position="284"/>
        <end position="293"/>
    </location>
</feature>
<dbReference type="Gene3D" id="2.30.30.380">
    <property type="entry name" value="Zn-finger domain of Sec23/24"/>
    <property type="match status" value="1"/>
</dbReference>
<dbReference type="KEGG" id="dvv:114328470"/>
<name>A0A6P7FBY1_DIAVI</name>
<keyword evidence="3" id="KW-0862">Zinc</keyword>
<keyword evidence="2" id="KW-0863">Zinc-finger</keyword>
<dbReference type="Pfam" id="PF13920">
    <property type="entry name" value="zf-C3HC4_3"/>
    <property type="match status" value="1"/>
</dbReference>
<evidence type="ECO:0000313" key="5">
    <source>
        <dbReference type="EnsemblMetazoa" id="XP_028133126.1"/>
    </source>
</evidence>
<feature type="region of interest" description="Disordered" evidence="4">
    <location>
        <begin position="40"/>
        <end position="80"/>
    </location>
</feature>
<feature type="compositionally biased region" description="Low complexity" evidence="4">
    <location>
        <begin position="310"/>
        <end position="330"/>
    </location>
</feature>
<dbReference type="AlphaFoldDB" id="A0A6P7FBY1"/>
<feature type="compositionally biased region" description="Polar residues" evidence="4">
    <location>
        <begin position="1"/>
        <end position="10"/>
    </location>
</feature>
<dbReference type="SUPFAM" id="SSF90209">
    <property type="entry name" value="Ran binding protein zinc finger-like"/>
    <property type="match status" value="1"/>
</dbReference>
<reference evidence="5" key="2">
    <citation type="submission" date="2025-05" db="UniProtKB">
        <authorList>
            <consortium name="EnsemblMetazoa"/>
        </authorList>
    </citation>
    <scope>IDENTIFICATION</scope>
</reference>
<evidence type="ECO:0000256" key="1">
    <source>
        <dbReference type="ARBA" id="ARBA00022723"/>
    </source>
</evidence>
<dbReference type="Proteomes" id="UP001652700">
    <property type="component" value="Unplaced"/>
</dbReference>
<dbReference type="CDD" id="cd16646">
    <property type="entry name" value="mRING-HC-C2H2C4_MDM2-like"/>
    <property type="match status" value="1"/>
</dbReference>
<dbReference type="Gene3D" id="3.30.40.10">
    <property type="entry name" value="Zinc/RING finger domain, C3HC4 (zinc finger)"/>
    <property type="match status" value="1"/>
</dbReference>
<dbReference type="GeneID" id="114328470"/>
<feature type="region of interest" description="Disordered" evidence="4">
    <location>
        <begin position="1"/>
        <end position="20"/>
    </location>
</feature>
<reference evidence="7" key="1">
    <citation type="submission" date="2025-04" db="UniProtKB">
        <authorList>
            <consortium name="RefSeq"/>
        </authorList>
    </citation>
    <scope>IDENTIFICATION</scope>
    <source>
        <tissue evidence="7">Whole insect</tissue>
    </source>
</reference>
<keyword evidence="6" id="KW-1185">Reference proteome</keyword>
<dbReference type="GO" id="GO:0016567">
    <property type="term" value="P:protein ubiquitination"/>
    <property type="evidence" value="ECO:0007669"/>
    <property type="project" value="TreeGrafter"/>
</dbReference>
<evidence type="ECO:0000313" key="7">
    <source>
        <dbReference type="RefSeq" id="XP_028133126.1"/>
    </source>
</evidence>
<dbReference type="GO" id="GO:0008270">
    <property type="term" value="F:zinc ion binding"/>
    <property type="evidence" value="ECO:0007669"/>
    <property type="project" value="UniProtKB-KW"/>
</dbReference>
<dbReference type="GO" id="GO:0061630">
    <property type="term" value="F:ubiquitin protein ligase activity"/>
    <property type="evidence" value="ECO:0007669"/>
    <property type="project" value="TreeGrafter"/>
</dbReference>
<sequence length="543" mass="59667">MSATVTSNVSWRKRKSEAPTDMQIEMKKPRYYYYRLASESSIGSEEDTESVYSVQLQETDVARDTTDTDSKSEDEGDDDGDIIEYEVASLSGSENDIILDLSTSGSEDQVIFAAAVGAMCDSSLDLDNWMTDCEESDNSSLADTSIVRLGFATCIQCKSINDNPLFRYCEKCFQDRKKMYPPRPRGNRKQRKKATEQPVKLDTLRFCLSGLSSQDSGVGSSQECPPLDLGQIIVPDIHLKQGTSLSDVKDILKKESAPKEHERELRRKRQASESSVSDYEIKKPKYTRPKSRGSRPSSRNSAKSGTCQPITESSISSQQQTFSSQTESKLSSLSQTSYDDISLIQGNKLSSLSQSSHDGLSLTDNKLSSLSQSSHDGLSLTDNKLSSLSQSSHDGLSLTDNKLSFLDQSSHDDISLSQASTITCSSLSQASTLSSSEKTLSTSEESSKTSGYSSECLTRTKSLESSQSNSEIISQVSNGVESLQSSSELCIMCNIAPKDSIFLHTNIGHQCCCYKCAKRTLHAIKRCPICNRSVNKIIKVYKV</sequence>
<gene>
    <name evidence="7" type="primary">LOC114328470</name>
</gene>
<evidence type="ECO:0000313" key="6">
    <source>
        <dbReference type="Proteomes" id="UP001652700"/>
    </source>
</evidence>
<organism evidence="7">
    <name type="scientific">Diabrotica virgifera virgifera</name>
    <name type="common">western corn rootworm</name>
    <dbReference type="NCBI Taxonomy" id="50390"/>
    <lineage>
        <taxon>Eukaryota</taxon>
        <taxon>Metazoa</taxon>
        <taxon>Ecdysozoa</taxon>
        <taxon>Arthropoda</taxon>
        <taxon>Hexapoda</taxon>
        <taxon>Insecta</taxon>
        <taxon>Pterygota</taxon>
        <taxon>Neoptera</taxon>
        <taxon>Endopterygota</taxon>
        <taxon>Coleoptera</taxon>
        <taxon>Polyphaga</taxon>
        <taxon>Cucujiformia</taxon>
        <taxon>Chrysomeloidea</taxon>
        <taxon>Chrysomelidae</taxon>
        <taxon>Galerucinae</taxon>
        <taxon>Diabroticina</taxon>
        <taxon>Diabroticites</taxon>
        <taxon>Diabrotica</taxon>
    </lineage>
</organism>
<feature type="compositionally biased region" description="Basic and acidic residues" evidence="4">
    <location>
        <begin position="250"/>
        <end position="265"/>
    </location>
</feature>
<dbReference type="GO" id="GO:0043066">
    <property type="term" value="P:negative regulation of apoptotic process"/>
    <property type="evidence" value="ECO:0007669"/>
    <property type="project" value="TreeGrafter"/>
</dbReference>
<evidence type="ECO:0000256" key="4">
    <source>
        <dbReference type="SAM" id="MobiDB-lite"/>
    </source>
</evidence>
<evidence type="ECO:0000256" key="2">
    <source>
        <dbReference type="ARBA" id="ARBA00022771"/>
    </source>
</evidence>
<dbReference type="PANTHER" id="PTHR46858:SF5">
    <property type="entry name" value="E3 UBIQUITIN-PROTEIN LIGASE APD1-RELATED"/>
    <property type="match status" value="1"/>
</dbReference>
<proteinExistence type="predicted"/>
<keyword evidence="1" id="KW-0479">Metal-binding</keyword>
<accession>A0A6P7FBY1</accession>
<dbReference type="InParanoid" id="A0A6P7FBY1"/>